<reference evidence="10 11" key="1">
    <citation type="journal article" date="2017" name="BMC Genomics">
        <title>Comparative genomic and phylogenomic analyses of the Bifidobacteriaceae family.</title>
        <authorList>
            <person name="Lugli G.A."/>
            <person name="Milani C."/>
            <person name="Turroni F."/>
            <person name="Duranti S."/>
            <person name="Mancabelli L."/>
            <person name="Mangifesta M."/>
            <person name="Ferrario C."/>
            <person name="Modesto M."/>
            <person name="Mattarelli P."/>
            <person name="Jiri K."/>
            <person name="van Sinderen D."/>
            <person name="Ventura M."/>
        </authorList>
    </citation>
    <scope>NUCLEOTIDE SEQUENCE [LARGE SCALE GENOMIC DNA]</scope>
    <source>
        <strain evidence="10 11">DSM 24742</strain>
    </source>
</reference>
<dbReference type="Pfam" id="PF20511">
    <property type="entry name" value="PMI_typeI_cat"/>
    <property type="match status" value="1"/>
</dbReference>
<dbReference type="GO" id="GO:0009298">
    <property type="term" value="P:GDP-mannose biosynthetic process"/>
    <property type="evidence" value="ECO:0007669"/>
    <property type="project" value="InterPro"/>
</dbReference>
<accession>A0A261EZ54</accession>
<evidence type="ECO:0000256" key="4">
    <source>
        <dbReference type="ARBA" id="ARBA00022723"/>
    </source>
</evidence>
<protein>
    <recommendedName>
        <fullName evidence="3">mannose-6-phosphate isomerase</fullName>
        <ecNumber evidence="3">5.3.1.8</ecNumber>
    </recommendedName>
</protein>
<feature type="active site" evidence="7">
    <location>
        <position position="320"/>
    </location>
</feature>
<dbReference type="OrthoDB" id="9792649at2"/>
<name>A0A261EZ54_9BIFI</name>
<dbReference type="PRINTS" id="PR00714">
    <property type="entry name" value="MAN6PISMRASE"/>
</dbReference>
<keyword evidence="6 10" id="KW-0413">Isomerase</keyword>
<comment type="caution">
    <text evidence="10">The sequence shown here is derived from an EMBL/GenBank/DDBJ whole genome shotgun (WGS) entry which is preliminary data.</text>
</comment>
<evidence type="ECO:0000259" key="9">
    <source>
        <dbReference type="Pfam" id="PF20511"/>
    </source>
</evidence>
<keyword evidence="4 8" id="KW-0479">Metal-binding</keyword>
<dbReference type="Gene3D" id="1.10.441.10">
    <property type="entry name" value="Phosphomannose Isomerase, domain 2"/>
    <property type="match status" value="1"/>
</dbReference>
<proteinExistence type="inferred from homology"/>
<evidence type="ECO:0000256" key="6">
    <source>
        <dbReference type="ARBA" id="ARBA00023235"/>
    </source>
</evidence>
<feature type="binding site" evidence="8">
    <location>
        <position position="301"/>
    </location>
    <ligand>
        <name>Zn(2+)</name>
        <dbReference type="ChEBI" id="CHEBI:29105"/>
    </ligand>
</feature>
<feature type="binding site" evidence="8">
    <location>
        <position position="97"/>
    </location>
    <ligand>
        <name>Zn(2+)</name>
        <dbReference type="ChEBI" id="CHEBI:29105"/>
    </ligand>
</feature>
<dbReference type="RefSeq" id="WP_094660508.1">
    <property type="nucleotide sequence ID" value="NZ_MWWR01000005.1"/>
</dbReference>
<dbReference type="GO" id="GO:0005975">
    <property type="term" value="P:carbohydrate metabolic process"/>
    <property type="evidence" value="ECO:0007669"/>
    <property type="project" value="InterPro"/>
</dbReference>
<gene>
    <name evidence="10" type="ORF">PSRA_0675</name>
</gene>
<feature type="binding site" evidence="8">
    <location>
        <position position="95"/>
    </location>
    <ligand>
        <name>Zn(2+)</name>
        <dbReference type="ChEBI" id="CHEBI:29105"/>
    </ligand>
</feature>
<feature type="binding site" evidence="8">
    <location>
        <position position="132"/>
    </location>
    <ligand>
        <name>Zn(2+)</name>
        <dbReference type="ChEBI" id="CHEBI:29105"/>
    </ligand>
</feature>
<keyword evidence="11" id="KW-1185">Reference proteome</keyword>
<dbReference type="Proteomes" id="UP000216725">
    <property type="component" value="Unassembled WGS sequence"/>
</dbReference>
<dbReference type="GO" id="GO:0008270">
    <property type="term" value="F:zinc ion binding"/>
    <property type="evidence" value="ECO:0007669"/>
    <property type="project" value="InterPro"/>
</dbReference>
<dbReference type="NCBIfam" id="TIGR00218">
    <property type="entry name" value="manA"/>
    <property type="match status" value="1"/>
</dbReference>
<evidence type="ECO:0000256" key="2">
    <source>
        <dbReference type="ARBA" id="ARBA00010772"/>
    </source>
</evidence>
<dbReference type="InterPro" id="IPR001250">
    <property type="entry name" value="Man6P_Isoase-1"/>
</dbReference>
<dbReference type="CDD" id="cd07011">
    <property type="entry name" value="cupin_PMI_type_I_N"/>
    <property type="match status" value="1"/>
</dbReference>
<evidence type="ECO:0000256" key="5">
    <source>
        <dbReference type="ARBA" id="ARBA00022833"/>
    </source>
</evidence>
<dbReference type="InterPro" id="IPR014710">
    <property type="entry name" value="RmlC-like_jellyroll"/>
</dbReference>
<dbReference type="EMBL" id="MWWR01000005">
    <property type="protein sequence ID" value="OZG52125.1"/>
    <property type="molecule type" value="Genomic_DNA"/>
</dbReference>
<dbReference type="PANTHER" id="PTHR10309:SF0">
    <property type="entry name" value="MANNOSE-6-PHOSPHATE ISOMERASE"/>
    <property type="match status" value="1"/>
</dbReference>
<dbReference type="PIRSF" id="PIRSF001480">
    <property type="entry name" value="Mannose-6-phosphate_isomerase"/>
    <property type="match status" value="1"/>
</dbReference>
<feature type="domain" description="Phosphomannose isomerase type I catalytic" evidence="9">
    <location>
        <begin position="1"/>
        <end position="148"/>
    </location>
</feature>
<dbReference type="InterPro" id="IPR011051">
    <property type="entry name" value="RmlC_Cupin_sf"/>
</dbReference>
<organism evidence="10 11">
    <name type="scientific">Pseudoscardovia radai</name>
    <dbReference type="NCBI Taxonomy" id="987066"/>
    <lineage>
        <taxon>Bacteria</taxon>
        <taxon>Bacillati</taxon>
        <taxon>Actinomycetota</taxon>
        <taxon>Actinomycetes</taxon>
        <taxon>Bifidobacteriales</taxon>
        <taxon>Bifidobacteriaceae</taxon>
        <taxon>Pseudoscardovia</taxon>
    </lineage>
</organism>
<dbReference type="EC" id="5.3.1.8" evidence="3"/>
<dbReference type="PANTHER" id="PTHR10309">
    <property type="entry name" value="MANNOSE-6-PHOSPHATE ISOMERASE"/>
    <property type="match status" value="1"/>
</dbReference>
<dbReference type="Gene3D" id="2.60.120.10">
    <property type="entry name" value="Jelly Rolls"/>
    <property type="match status" value="2"/>
</dbReference>
<dbReference type="SUPFAM" id="SSF51182">
    <property type="entry name" value="RmlC-like cupins"/>
    <property type="match status" value="1"/>
</dbReference>
<dbReference type="InterPro" id="IPR016305">
    <property type="entry name" value="Mannose-6-P_Isomerase"/>
</dbReference>
<evidence type="ECO:0000256" key="1">
    <source>
        <dbReference type="ARBA" id="ARBA00000757"/>
    </source>
</evidence>
<sequence length="471" mass="50431">MFPIRPVPKTYSWGSDHRLQELFGVGTDGPLAEMWFSGHAASPSPVDVDGETMALDEAIRRAPELMVGTAVSETWGPVLPYLFKIISARIPLSLQVHPLDFEARAGFNRENAAGIPLDSPVRSFKDTLAKHEMVVALEDFEASVGFAPRPVQLRALNSIDHPLARAMAHEIAGGESGAVSMHRGRWSLRSRYAEAPSLVDDSDLDTDMPASARVWGHTQRRIFRAFRLAVTAAPDQAEGLTDALRAAASTCSDRRAGRIVGHALQAAEAFPGDPSVLCVAMLNAVHLSAGESVFIPAGTPHCYLHGTGAEIMTNSDNVLRAGMTPKHKDIPNLLRNLNCTPAPPIDPTAHTMQTLLAPNLAVYRPDLREFMLSCGQVGTDADKWWGKVAGRQRTTMTTYAQNVAPATAIPAVGGPRVLVCVSGRVRCTSDTQSVVVGKGESYFIPASDGRARVTSVGGGEPGMYLLASTSL</sequence>
<evidence type="ECO:0000313" key="10">
    <source>
        <dbReference type="EMBL" id="OZG52125.1"/>
    </source>
</evidence>
<evidence type="ECO:0000256" key="7">
    <source>
        <dbReference type="PIRSR" id="PIRSR001480-1"/>
    </source>
</evidence>
<dbReference type="GO" id="GO:0004476">
    <property type="term" value="F:mannose-6-phosphate isomerase activity"/>
    <property type="evidence" value="ECO:0007669"/>
    <property type="project" value="UniProtKB-EC"/>
</dbReference>
<evidence type="ECO:0000313" key="11">
    <source>
        <dbReference type="Proteomes" id="UP000216725"/>
    </source>
</evidence>
<dbReference type="GO" id="GO:0005829">
    <property type="term" value="C:cytosol"/>
    <property type="evidence" value="ECO:0007669"/>
    <property type="project" value="TreeGrafter"/>
</dbReference>
<comment type="similarity">
    <text evidence="2">Belongs to the mannose-6-phosphate isomerase type 1 family.</text>
</comment>
<dbReference type="AlphaFoldDB" id="A0A261EZ54"/>
<keyword evidence="5 8" id="KW-0862">Zinc</keyword>
<dbReference type="InterPro" id="IPR046457">
    <property type="entry name" value="PMI_typeI_cat"/>
</dbReference>
<comment type="catalytic activity">
    <reaction evidence="1">
        <text>D-mannose 6-phosphate = D-fructose 6-phosphate</text>
        <dbReference type="Rhea" id="RHEA:12356"/>
        <dbReference type="ChEBI" id="CHEBI:58735"/>
        <dbReference type="ChEBI" id="CHEBI:61527"/>
        <dbReference type="EC" id="5.3.1.8"/>
    </reaction>
</comment>
<comment type="cofactor">
    <cofactor evidence="8">
        <name>Zn(2+)</name>
        <dbReference type="ChEBI" id="CHEBI:29105"/>
    </cofactor>
    <text evidence="8">Binds 1 zinc ion per subunit.</text>
</comment>
<evidence type="ECO:0000256" key="8">
    <source>
        <dbReference type="PIRSR" id="PIRSR001480-2"/>
    </source>
</evidence>
<evidence type="ECO:0000256" key="3">
    <source>
        <dbReference type="ARBA" id="ARBA00011956"/>
    </source>
</evidence>